<dbReference type="NCBIfam" id="TIGR03939">
    <property type="entry name" value="PGA_TPR_OMP"/>
    <property type="match status" value="1"/>
</dbReference>
<dbReference type="EMBL" id="JADJNC010000067">
    <property type="protein sequence ID" value="MBK7425424.1"/>
    <property type="molecule type" value="Genomic_DNA"/>
</dbReference>
<dbReference type="Proteomes" id="UP000886602">
    <property type="component" value="Unassembled WGS sequence"/>
</dbReference>
<dbReference type="Pfam" id="PF14559">
    <property type="entry name" value="TPR_19"/>
    <property type="match status" value="1"/>
</dbReference>
<dbReference type="InterPro" id="IPR049003">
    <property type="entry name" value="PgaA_barrel"/>
</dbReference>
<proteinExistence type="predicted"/>
<dbReference type="SUPFAM" id="SSF48452">
    <property type="entry name" value="TPR-like"/>
    <property type="match status" value="2"/>
</dbReference>
<accession>A0A9D7FB03</accession>
<sequence>MRLSFRDLLLLSCTLACPASAGTPEQLAADGDWAALLGVYLATLEKNPQDAKARLGAWRAAMRLGLFEQAAGLEAGIDAREQAALEGDRIALNIRYGRIDARTLTGPERYHRLDSALSSSAALAAAFQSGRQPDAEERRRLIDRISALAARNRPADAVALYEALLAVDVEVPAWALSDVAGAYLSLRQPRQAEVLYRRVLVATPDDFDANLGLFYALVESEQLALAQAHIDRFAASLPVRRHLDGQPNGERWSAEVASDQARLYADRIAEAQRRIEQRLAVTPFNSEARSAEASLHLARGWPRQGEADLRRALGSDPRNPGLHADRAEVLLSLQDWDQARAELVRARSLDAENPRVRQADRTFDLHDRRELYVDAGYGVGQNSNPYGSSDWVVDAWLYSSPLAERWRAFIHNYSASADFNGAWTNWVRTGVGAEWRSGNWRVTGETNGGGAEKVGVLGTLRWQPDDYWKLYASAESLTNNIPLQAVRAGVTASRISAGVDWQAHESRKLALVASSADFSDGNLRQNVMATWFERWLSTPRWNFETTLGADTSRNSLGYAAPYFNPPEDRSQWFTAAVENLAWRDYDYSFRQRLALTVGNYWQSGFGNGDTEAIEYHHRWELGRAMSLRYGIGRSLRPYDGEREARNFATLTLLWRF</sequence>
<dbReference type="Pfam" id="PF21197">
    <property type="entry name" value="PgaA_barrel"/>
    <property type="match status" value="1"/>
</dbReference>
<gene>
    <name evidence="3" type="primary">pgaA</name>
    <name evidence="3" type="ORF">IPJ48_21365</name>
</gene>
<feature type="signal peptide" evidence="1">
    <location>
        <begin position="1"/>
        <end position="21"/>
    </location>
</feature>
<evidence type="ECO:0000256" key="1">
    <source>
        <dbReference type="SAM" id="SignalP"/>
    </source>
</evidence>
<comment type="caution">
    <text evidence="3">The sequence shown here is derived from an EMBL/GenBank/DDBJ whole genome shotgun (WGS) entry which is preliminary data.</text>
</comment>
<feature type="chain" id="PRO_5039703022" evidence="1">
    <location>
        <begin position="22"/>
        <end position="656"/>
    </location>
</feature>
<dbReference type="InterPro" id="IPR023870">
    <property type="entry name" value="PGA_export_porin_PgaA"/>
</dbReference>
<evidence type="ECO:0000313" key="4">
    <source>
        <dbReference type="Proteomes" id="UP000886602"/>
    </source>
</evidence>
<dbReference type="AlphaFoldDB" id="A0A9D7FB03"/>
<dbReference type="InterPro" id="IPR011990">
    <property type="entry name" value="TPR-like_helical_dom_sf"/>
</dbReference>
<name>A0A9D7FB03_9RHOO</name>
<dbReference type="Gene3D" id="1.25.40.10">
    <property type="entry name" value="Tetratricopeptide repeat domain"/>
    <property type="match status" value="2"/>
</dbReference>
<dbReference type="GO" id="GO:1901515">
    <property type="term" value="F:poly-beta-1,6-N-acetyl-D-glucosamine transmembrane transporter activity"/>
    <property type="evidence" value="ECO:0007669"/>
    <property type="project" value="InterPro"/>
</dbReference>
<evidence type="ECO:0000313" key="3">
    <source>
        <dbReference type="EMBL" id="MBK7425424.1"/>
    </source>
</evidence>
<reference evidence="3" key="1">
    <citation type="submission" date="2020-10" db="EMBL/GenBank/DDBJ databases">
        <title>Connecting structure to function with the recovery of over 1000 high-quality activated sludge metagenome-assembled genomes encoding full-length rRNA genes using long-read sequencing.</title>
        <authorList>
            <person name="Singleton C.M."/>
            <person name="Petriglieri F."/>
            <person name="Kristensen J.M."/>
            <person name="Kirkegaard R.H."/>
            <person name="Michaelsen T.Y."/>
            <person name="Andersen M.H."/>
            <person name="Karst S.M."/>
            <person name="Dueholm M.S."/>
            <person name="Nielsen P.H."/>
            <person name="Albertsen M."/>
        </authorList>
    </citation>
    <scope>NUCLEOTIDE SEQUENCE</scope>
    <source>
        <strain evidence="3">EsbW_18-Q3-R4-48_MAXAC.044</strain>
    </source>
</reference>
<organism evidence="3 4">
    <name type="scientific">Candidatus Propionivibrio dominans</name>
    <dbReference type="NCBI Taxonomy" id="2954373"/>
    <lineage>
        <taxon>Bacteria</taxon>
        <taxon>Pseudomonadati</taxon>
        <taxon>Pseudomonadota</taxon>
        <taxon>Betaproteobacteria</taxon>
        <taxon>Rhodocyclales</taxon>
        <taxon>Rhodocyclaceae</taxon>
        <taxon>Propionivibrio</taxon>
    </lineage>
</organism>
<protein>
    <submittedName>
        <fullName evidence="3">Poly-beta-1,6 N-acetyl-D-glucosamine export porin PgaA</fullName>
    </submittedName>
</protein>
<keyword evidence="1" id="KW-0732">Signal</keyword>
<evidence type="ECO:0000259" key="2">
    <source>
        <dbReference type="Pfam" id="PF21197"/>
    </source>
</evidence>
<feature type="domain" description="PgaA membrane beta barrel" evidence="2">
    <location>
        <begin position="366"/>
        <end position="656"/>
    </location>
</feature>